<dbReference type="VEuPathDB" id="FungiDB:HCDG_08526"/>
<dbReference type="EMBL" id="GG692436">
    <property type="protein sequence ID" value="EER37075.1"/>
    <property type="molecule type" value="Genomic_DNA"/>
</dbReference>
<feature type="region of interest" description="Disordered" evidence="1">
    <location>
        <begin position="113"/>
        <end position="134"/>
    </location>
</feature>
<evidence type="ECO:0000256" key="1">
    <source>
        <dbReference type="SAM" id="MobiDB-lite"/>
    </source>
</evidence>
<feature type="region of interest" description="Disordered" evidence="1">
    <location>
        <begin position="1"/>
        <end position="51"/>
    </location>
</feature>
<evidence type="ECO:0000313" key="2">
    <source>
        <dbReference type="EMBL" id="EER37075.1"/>
    </source>
</evidence>
<reference evidence="3" key="1">
    <citation type="submission" date="2009-05" db="EMBL/GenBank/DDBJ databases">
        <title>The genome sequence of Ajellomyces capsulatus strain H143.</title>
        <authorList>
            <person name="Champion M."/>
            <person name="Cuomo C.A."/>
            <person name="Ma L.-J."/>
            <person name="Henn M.R."/>
            <person name="Sil A."/>
            <person name="Goldman B."/>
            <person name="Young S.K."/>
            <person name="Kodira C.D."/>
            <person name="Zeng Q."/>
            <person name="Koehrsen M."/>
            <person name="Alvarado L."/>
            <person name="Berlin A.M."/>
            <person name="Borenstein D."/>
            <person name="Chen Z."/>
            <person name="Engels R."/>
            <person name="Freedman E."/>
            <person name="Gellesch M."/>
            <person name="Goldberg J."/>
            <person name="Griggs A."/>
            <person name="Gujja S."/>
            <person name="Heiman D.I."/>
            <person name="Hepburn T.A."/>
            <person name="Howarth C."/>
            <person name="Jen D."/>
            <person name="Larson L."/>
            <person name="Lewis B."/>
            <person name="Mehta T."/>
            <person name="Park D."/>
            <person name="Pearson M."/>
            <person name="Roberts A."/>
            <person name="Saif S."/>
            <person name="Shea T.D."/>
            <person name="Shenoy N."/>
            <person name="Sisk P."/>
            <person name="Stolte C."/>
            <person name="Sykes S."/>
            <person name="Walk T."/>
            <person name="White J."/>
            <person name="Yandava C."/>
            <person name="Klein B."/>
            <person name="McEwen J.G."/>
            <person name="Puccia R."/>
            <person name="Goldman G.H."/>
            <person name="Felipe M.S."/>
            <person name="Nino-Vega G."/>
            <person name="San-Blas G."/>
            <person name="Taylor J.W."/>
            <person name="Mendoza L."/>
            <person name="Galagan J.E."/>
            <person name="Nusbaum C."/>
            <person name="Birren B.W."/>
        </authorList>
    </citation>
    <scope>NUCLEOTIDE SEQUENCE [LARGE SCALE GENOMIC DNA]</scope>
    <source>
        <strain evidence="3">H143</strain>
    </source>
</reference>
<dbReference type="Proteomes" id="UP000002624">
    <property type="component" value="Unassembled WGS sequence"/>
</dbReference>
<dbReference type="AlphaFoldDB" id="C6HRE1"/>
<evidence type="ECO:0000313" key="3">
    <source>
        <dbReference type="Proteomes" id="UP000002624"/>
    </source>
</evidence>
<feature type="compositionally biased region" description="Basic and acidic residues" evidence="1">
    <location>
        <begin position="11"/>
        <end position="26"/>
    </location>
</feature>
<accession>C6HRE1</accession>
<name>C6HRE1_AJECH</name>
<gene>
    <name evidence="2" type="ORF">HCDG_08526</name>
</gene>
<feature type="compositionally biased region" description="Polar residues" evidence="1">
    <location>
        <begin position="27"/>
        <end position="36"/>
    </location>
</feature>
<protein>
    <submittedName>
        <fullName evidence="2">Uncharacterized protein</fullName>
    </submittedName>
</protein>
<organism evidence="2 3">
    <name type="scientific">Ajellomyces capsulatus (strain H143)</name>
    <name type="common">Darling's disease fungus</name>
    <name type="synonym">Histoplasma capsulatum</name>
    <dbReference type="NCBI Taxonomy" id="544712"/>
    <lineage>
        <taxon>Eukaryota</taxon>
        <taxon>Fungi</taxon>
        <taxon>Dikarya</taxon>
        <taxon>Ascomycota</taxon>
        <taxon>Pezizomycotina</taxon>
        <taxon>Eurotiomycetes</taxon>
        <taxon>Eurotiomycetidae</taxon>
        <taxon>Onygenales</taxon>
        <taxon>Ajellomycetaceae</taxon>
        <taxon>Histoplasma</taxon>
    </lineage>
</organism>
<sequence>MKWQQAPSPKPQEKKMENKQTKKEADSQLTESNSNGGMAAGSNHQEGAGWAGNAGCRSCRMRLLCILSVLCLSGGRIRSKVRQMVAQNRERRARTGMQGLRLEVKKGPLRRSRVGRYSGEAVGGDEGGQQDEAW</sequence>
<dbReference type="HOGENOM" id="CLU_1895563_0_0_1"/>
<proteinExistence type="predicted"/>